<sequence length="75" mass="8091">MSSQAARFAYLFDFSEHVWATKITANSYACRLNTCGDSVAATDKKAFVSVTIVECVLLWKSQGTQGGSGETCDES</sequence>
<evidence type="ECO:0000313" key="1">
    <source>
        <dbReference type="EMBL" id="KAK1414498.1"/>
    </source>
</evidence>
<accession>A0AAD8NN94</accession>
<organism evidence="1 2">
    <name type="scientific">Tagetes erecta</name>
    <name type="common">African marigold</name>
    <dbReference type="NCBI Taxonomy" id="13708"/>
    <lineage>
        <taxon>Eukaryota</taxon>
        <taxon>Viridiplantae</taxon>
        <taxon>Streptophyta</taxon>
        <taxon>Embryophyta</taxon>
        <taxon>Tracheophyta</taxon>
        <taxon>Spermatophyta</taxon>
        <taxon>Magnoliopsida</taxon>
        <taxon>eudicotyledons</taxon>
        <taxon>Gunneridae</taxon>
        <taxon>Pentapetalae</taxon>
        <taxon>asterids</taxon>
        <taxon>campanulids</taxon>
        <taxon>Asterales</taxon>
        <taxon>Asteraceae</taxon>
        <taxon>Asteroideae</taxon>
        <taxon>Heliantheae alliance</taxon>
        <taxon>Tageteae</taxon>
        <taxon>Tagetes</taxon>
    </lineage>
</organism>
<proteinExistence type="predicted"/>
<keyword evidence="2" id="KW-1185">Reference proteome</keyword>
<name>A0AAD8NN94_TARER</name>
<dbReference type="EMBL" id="JAUHHV010000008">
    <property type="protein sequence ID" value="KAK1414498.1"/>
    <property type="molecule type" value="Genomic_DNA"/>
</dbReference>
<protein>
    <submittedName>
        <fullName evidence="1">Uncharacterized protein</fullName>
    </submittedName>
</protein>
<dbReference type="AlphaFoldDB" id="A0AAD8NN94"/>
<dbReference type="Proteomes" id="UP001229421">
    <property type="component" value="Unassembled WGS sequence"/>
</dbReference>
<gene>
    <name evidence="1" type="ORF">QVD17_30244</name>
</gene>
<reference evidence="1" key="1">
    <citation type="journal article" date="2023" name="bioRxiv">
        <title>Improved chromosome-level genome assembly for marigold (Tagetes erecta).</title>
        <authorList>
            <person name="Jiang F."/>
            <person name="Yuan L."/>
            <person name="Wang S."/>
            <person name="Wang H."/>
            <person name="Xu D."/>
            <person name="Wang A."/>
            <person name="Fan W."/>
        </authorList>
    </citation>
    <scope>NUCLEOTIDE SEQUENCE</scope>
    <source>
        <strain evidence="1">WSJ</strain>
        <tissue evidence="1">Leaf</tissue>
    </source>
</reference>
<evidence type="ECO:0000313" key="2">
    <source>
        <dbReference type="Proteomes" id="UP001229421"/>
    </source>
</evidence>
<comment type="caution">
    <text evidence="1">The sequence shown here is derived from an EMBL/GenBank/DDBJ whole genome shotgun (WGS) entry which is preliminary data.</text>
</comment>